<protein>
    <submittedName>
        <fullName evidence="4">Alkylation response protein AidB-like acyl-CoA dehydrogenase</fullName>
    </submittedName>
</protein>
<gene>
    <name evidence="4" type="ORF">E9229_000904</name>
</gene>
<evidence type="ECO:0000313" key="4">
    <source>
        <dbReference type="EMBL" id="MBB2994713.1"/>
    </source>
</evidence>
<dbReference type="InterPro" id="IPR037069">
    <property type="entry name" value="AcylCoA_DH/ox_N_sf"/>
</dbReference>
<dbReference type="AlphaFoldDB" id="A0A839QGH3"/>
<evidence type="ECO:0000256" key="1">
    <source>
        <dbReference type="ARBA" id="ARBA00023002"/>
    </source>
</evidence>
<evidence type="ECO:0000256" key="2">
    <source>
        <dbReference type="SAM" id="MobiDB-lite"/>
    </source>
</evidence>
<organism evidence="4 5">
    <name type="scientific">Paeniglutamicibacter cryotolerans</name>
    <dbReference type="NCBI Taxonomy" id="670079"/>
    <lineage>
        <taxon>Bacteria</taxon>
        <taxon>Bacillati</taxon>
        <taxon>Actinomycetota</taxon>
        <taxon>Actinomycetes</taxon>
        <taxon>Micrococcales</taxon>
        <taxon>Micrococcaceae</taxon>
        <taxon>Paeniglutamicibacter</taxon>
    </lineage>
</organism>
<dbReference type="PIRSF" id="PIRSF016578">
    <property type="entry name" value="HsaA"/>
    <property type="match status" value="1"/>
</dbReference>
<feature type="domain" description="Acyl-CoA dehydrogenase C-terminal" evidence="3">
    <location>
        <begin position="256"/>
        <end position="386"/>
    </location>
</feature>
<dbReference type="InterPro" id="IPR013107">
    <property type="entry name" value="Acyl-CoA_DH_C"/>
</dbReference>
<dbReference type="GO" id="GO:0050660">
    <property type="term" value="F:flavin adenine dinucleotide binding"/>
    <property type="evidence" value="ECO:0007669"/>
    <property type="project" value="InterPro"/>
</dbReference>
<dbReference type="GO" id="GO:0003995">
    <property type="term" value="F:acyl-CoA dehydrogenase activity"/>
    <property type="evidence" value="ECO:0007669"/>
    <property type="project" value="TreeGrafter"/>
</dbReference>
<feature type="region of interest" description="Disordered" evidence="2">
    <location>
        <begin position="1"/>
        <end position="33"/>
    </location>
</feature>
<dbReference type="Proteomes" id="UP000523000">
    <property type="component" value="Unassembled WGS sequence"/>
</dbReference>
<dbReference type="SUPFAM" id="SSF56645">
    <property type="entry name" value="Acyl-CoA dehydrogenase NM domain-like"/>
    <property type="match status" value="1"/>
</dbReference>
<dbReference type="RefSeq" id="WP_221184369.1">
    <property type="nucleotide sequence ID" value="NZ_BAABGK010000036.1"/>
</dbReference>
<feature type="compositionally biased region" description="Basic and acidic residues" evidence="2">
    <location>
        <begin position="19"/>
        <end position="29"/>
    </location>
</feature>
<dbReference type="InterPro" id="IPR036250">
    <property type="entry name" value="AcylCo_DH-like_C"/>
</dbReference>
<dbReference type="SUPFAM" id="SSF47203">
    <property type="entry name" value="Acyl-CoA dehydrogenase C-terminal domain-like"/>
    <property type="match status" value="1"/>
</dbReference>
<dbReference type="Gene3D" id="1.20.140.10">
    <property type="entry name" value="Butyryl-CoA Dehydrogenase, subunit A, domain 3"/>
    <property type="match status" value="1"/>
</dbReference>
<evidence type="ECO:0000313" key="5">
    <source>
        <dbReference type="Proteomes" id="UP000523000"/>
    </source>
</evidence>
<evidence type="ECO:0000259" key="3">
    <source>
        <dbReference type="Pfam" id="PF08028"/>
    </source>
</evidence>
<reference evidence="4 5" key="1">
    <citation type="submission" date="2020-08" db="EMBL/GenBank/DDBJ databases">
        <title>Sequencing the genomes of 1000 actinobacteria strains.</title>
        <authorList>
            <person name="Klenk H.-P."/>
        </authorList>
    </citation>
    <scope>NUCLEOTIDE SEQUENCE [LARGE SCALE GENOMIC DNA]</scope>
    <source>
        <strain evidence="4 5">DSM 22826</strain>
    </source>
</reference>
<name>A0A839QGH3_9MICC</name>
<comment type="caution">
    <text evidence="4">The sequence shown here is derived from an EMBL/GenBank/DDBJ whole genome shotgun (WGS) entry which is preliminary data.</text>
</comment>
<keyword evidence="1" id="KW-0560">Oxidoreductase</keyword>
<proteinExistence type="predicted"/>
<dbReference type="PANTHER" id="PTHR43884">
    <property type="entry name" value="ACYL-COA DEHYDROGENASE"/>
    <property type="match status" value="1"/>
</dbReference>
<keyword evidence="5" id="KW-1185">Reference proteome</keyword>
<dbReference type="InterPro" id="IPR009100">
    <property type="entry name" value="AcylCoA_DH/oxidase_NM_dom_sf"/>
</dbReference>
<sequence length="409" mass="43550">MGQYRDADNTSLTPAVPARAKEQTNEEPHMTSVAEAPAQDTLTAVLELVDRRREEFNTNRFVPKDVIAAFKAAGIYRAATPRQFGGDALPPAEFLRKIELISTVDASSGWVASFGSALVYLAALPVDTQAELYKDGPDLAFAGGLFPVQKAELRNGAFHVKGTWKFASGCKGADLLGVGIAGGESAAGKPRTALLRPDQVTIQDNWDVIGLHGTGSHDLIVDGVDVDQDWTFIRGGEPMIDEPLYHYPTIAYAAQVLAVVNLGVGRAALDYATQIGAGRTGITGAPKLADRAYYRIELAKAEALLRSARAFFYEITEETYATVVATGRATDAQKALLRLASTHVAKVGAQAVNTAYSLSGTAAIYDGNPLQRHLRDSAVVTQHAFLGDGMYDGTGSVLMGQPPLIPGFI</sequence>
<accession>A0A839QGH3</accession>
<dbReference type="PANTHER" id="PTHR43884:SF12">
    <property type="entry name" value="ISOVALERYL-COA DEHYDROGENASE, MITOCHONDRIAL-RELATED"/>
    <property type="match status" value="1"/>
</dbReference>
<dbReference type="Gene3D" id="1.10.540.10">
    <property type="entry name" value="Acyl-CoA dehydrogenase/oxidase, N-terminal domain"/>
    <property type="match status" value="1"/>
</dbReference>
<dbReference type="InterPro" id="IPR046373">
    <property type="entry name" value="Acyl-CoA_Oxase/DH_mid-dom_sf"/>
</dbReference>
<dbReference type="Pfam" id="PF08028">
    <property type="entry name" value="Acyl-CoA_dh_2"/>
    <property type="match status" value="1"/>
</dbReference>
<dbReference type="EMBL" id="JACHVS010000001">
    <property type="protein sequence ID" value="MBB2994713.1"/>
    <property type="molecule type" value="Genomic_DNA"/>
</dbReference>
<dbReference type="Gene3D" id="2.40.110.10">
    <property type="entry name" value="Butyryl-CoA Dehydrogenase, subunit A, domain 2"/>
    <property type="match status" value="1"/>
</dbReference>